<reference evidence="2" key="1">
    <citation type="submission" date="2020-09" db="EMBL/GenBank/DDBJ databases">
        <title>Genome-Enabled Discovery of Anthraquinone Biosynthesis in Senna tora.</title>
        <authorList>
            <person name="Kang S.-H."/>
            <person name="Pandey R.P."/>
            <person name="Lee C.-M."/>
            <person name="Sim J.-S."/>
            <person name="Jeong J.-T."/>
            <person name="Choi B.-S."/>
            <person name="Jung M."/>
            <person name="Ginzburg D."/>
            <person name="Zhao K."/>
            <person name="Won S.Y."/>
            <person name="Oh T.-J."/>
            <person name="Yu Y."/>
            <person name="Kim N.-H."/>
            <person name="Lee O.R."/>
            <person name="Lee T.-H."/>
            <person name="Bashyal P."/>
            <person name="Kim T.-S."/>
            <person name="Lee W.-H."/>
            <person name="Kawkins C."/>
            <person name="Kim C.-K."/>
            <person name="Kim J.S."/>
            <person name="Ahn B.O."/>
            <person name="Rhee S.Y."/>
            <person name="Sohng J.K."/>
        </authorList>
    </citation>
    <scope>NUCLEOTIDE SEQUENCE</scope>
    <source>
        <tissue evidence="2">Leaf</tissue>
    </source>
</reference>
<comment type="caution">
    <text evidence="2">The sequence shown here is derived from an EMBL/GenBank/DDBJ whole genome shotgun (WGS) entry which is preliminary data.</text>
</comment>
<keyword evidence="1" id="KW-0732">Signal</keyword>
<accession>A0A834WLM5</accession>
<dbReference type="GO" id="GO:0016301">
    <property type="term" value="F:kinase activity"/>
    <property type="evidence" value="ECO:0007669"/>
    <property type="project" value="UniProtKB-KW"/>
</dbReference>
<gene>
    <name evidence="2" type="ORF">G2W53_018796</name>
</gene>
<dbReference type="Proteomes" id="UP000634136">
    <property type="component" value="Unassembled WGS sequence"/>
</dbReference>
<keyword evidence="3" id="KW-1185">Reference proteome</keyword>
<dbReference type="AlphaFoldDB" id="A0A834WLM5"/>
<protein>
    <submittedName>
        <fullName evidence="2">Putative L-type lectin-domain containing receptor kinase S.7</fullName>
    </submittedName>
</protein>
<keyword evidence="2" id="KW-0430">Lectin</keyword>
<evidence type="ECO:0000313" key="3">
    <source>
        <dbReference type="Proteomes" id="UP000634136"/>
    </source>
</evidence>
<proteinExistence type="predicted"/>
<evidence type="ECO:0000313" key="2">
    <source>
        <dbReference type="EMBL" id="KAF7827632.1"/>
    </source>
</evidence>
<dbReference type="GO" id="GO:0030246">
    <property type="term" value="F:carbohydrate binding"/>
    <property type="evidence" value="ECO:0007669"/>
    <property type="project" value="UniProtKB-KW"/>
</dbReference>
<sequence length="163" mass="17418">MSSPYILLFHFVAQAHCASSEQEILPPSATAGVFFPSTSLSRSLTLLVTVVVAFSDPSPANDGILEAGITQPNIQIPLVTSVLNPRRDQTPTLDINLFQDRIPCLDRHCAIQIQTHMVEERDGLVVNYGAGVGGKDGGGSREADDAVLEVGIAKKSEVEIDGY</sequence>
<evidence type="ECO:0000256" key="1">
    <source>
        <dbReference type="SAM" id="SignalP"/>
    </source>
</evidence>
<keyword evidence="2" id="KW-0808">Transferase</keyword>
<feature type="signal peptide" evidence="1">
    <location>
        <begin position="1"/>
        <end position="17"/>
    </location>
</feature>
<keyword evidence="2" id="KW-0675">Receptor</keyword>
<name>A0A834WLM5_9FABA</name>
<dbReference type="EMBL" id="JAAIUW010000006">
    <property type="protein sequence ID" value="KAF7827632.1"/>
    <property type="molecule type" value="Genomic_DNA"/>
</dbReference>
<feature type="chain" id="PRO_5032565846" evidence="1">
    <location>
        <begin position="18"/>
        <end position="163"/>
    </location>
</feature>
<organism evidence="2 3">
    <name type="scientific">Senna tora</name>
    <dbReference type="NCBI Taxonomy" id="362788"/>
    <lineage>
        <taxon>Eukaryota</taxon>
        <taxon>Viridiplantae</taxon>
        <taxon>Streptophyta</taxon>
        <taxon>Embryophyta</taxon>
        <taxon>Tracheophyta</taxon>
        <taxon>Spermatophyta</taxon>
        <taxon>Magnoliopsida</taxon>
        <taxon>eudicotyledons</taxon>
        <taxon>Gunneridae</taxon>
        <taxon>Pentapetalae</taxon>
        <taxon>rosids</taxon>
        <taxon>fabids</taxon>
        <taxon>Fabales</taxon>
        <taxon>Fabaceae</taxon>
        <taxon>Caesalpinioideae</taxon>
        <taxon>Cassia clade</taxon>
        <taxon>Senna</taxon>
    </lineage>
</organism>
<keyword evidence="2" id="KW-0418">Kinase</keyword>